<dbReference type="Gene3D" id="1.10.443.10">
    <property type="entry name" value="Intergrase catalytic core"/>
    <property type="match status" value="1"/>
</dbReference>
<name>A0ABT5N639_9PSED</name>
<evidence type="ECO:0000313" key="4">
    <source>
        <dbReference type="Proteomes" id="UP001148189"/>
    </source>
</evidence>
<dbReference type="CDD" id="cd00397">
    <property type="entry name" value="DNA_BRE_C"/>
    <property type="match status" value="1"/>
</dbReference>
<dbReference type="InterPro" id="IPR002104">
    <property type="entry name" value="Integrase_catalytic"/>
</dbReference>
<evidence type="ECO:0000256" key="1">
    <source>
        <dbReference type="ARBA" id="ARBA00023172"/>
    </source>
</evidence>
<dbReference type="Proteomes" id="UP001148189">
    <property type="component" value="Unassembled WGS sequence"/>
</dbReference>
<evidence type="ECO:0000259" key="2">
    <source>
        <dbReference type="PROSITE" id="PS51898"/>
    </source>
</evidence>
<organism evidence="3 4">
    <name type="scientific">Pseudomonas shahriarae</name>
    <dbReference type="NCBI Taxonomy" id="2745512"/>
    <lineage>
        <taxon>Bacteria</taxon>
        <taxon>Pseudomonadati</taxon>
        <taxon>Pseudomonadota</taxon>
        <taxon>Gammaproteobacteria</taxon>
        <taxon>Pseudomonadales</taxon>
        <taxon>Pseudomonadaceae</taxon>
        <taxon>Pseudomonas</taxon>
    </lineage>
</organism>
<comment type="caution">
    <text evidence="3">The sequence shown here is derived from an EMBL/GenBank/DDBJ whole genome shotgun (WGS) entry which is preliminary data.</text>
</comment>
<gene>
    <name evidence="3" type="ORF">M5G21_03280</name>
</gene>
<dbReference type="InterPro" id="IPR011010">
    <property type="entry name" value="DNA_brk_join_enz"/>
</dbReference>
<reference evidence="3" key="1">
    <citation type="submission" date="2022-05" db="EMBL/GenBank/DDBJ databases">
        <title>Novel Pseudomonas spp. Isolated from a Rainbow Trout Aquaculture Facility.</title>
        <authorList>
            <person name="Testerman T."/>
            <person name="Graf J."/>
        </authorList>
    </citation>
    <scope>NUCLEOTIDE SEQUENCE</scope>
    <source>
        <strain evidence="3">ID1050</strain>
    </source>
</reference>
<keyword evidence="4" id="KW-1185">Reference proteome</keyword>
<evidence type="ECO:0000313" key="3">
    <source>
        <dbReference type="EMBL" id="MDD0983989.1"/>
    </source>
</evidence>
<proteinExistence type="predicted"/>
<dbReference type="RefSeq" id="WP_273866880.1">
    <property type="nucleotide sequence ID" value="NZ_JAMDHD010000004.1"/>
</dbReference>
<protein>
    <submittedName>
        <fullName evidence="3">Site-specific integrase</fullName>
    </submittedName>
</protein>
<dbReference type="PROSITE" id="PS51898">
    <property type="entry name" value="TYR_RECOMBINASE"/>
    <property type="match status" value="1"/>
</dbReference>
<dbReference type="SUPFAM" id="SSF56349">
    <property type="entry name" value="DNA breaking-rejoining enzymes"/>
    <property type="match status" value="1"/>
</dbReference>
<accession>A0ABT5N639</accession>
<dbReference type="EMBL" id="JAMDHD010000004">
    <property type="protein sequence ID" value="MDD0983989.1"/>
    <property type="molecule type" value="Genomic_DNA"/>
</dbReference>
<keyword evidence="1" id="KW-0233">DNA recombination</keyword>
<feature type="domain" description="Tyr recombinase" evidence="2">
    <location>
        <begin position="205"/>
        <end position="428"/>
    </location>
</feature>
<dbReference type="Pfam" id="PF00589">
    <property type="entry name" value="Phage_integrase"/>
    <property type="match status" value="1"/>
</dbReference>
<dbReference type="InterPro" id="IPR013762">
    <property type="entry name" value="Integrase-like_cat_sf"/>
</dbReference>
<sequence length="445" mass="49231">MKNFKYHRVIIAGQAVRVIKSLAGESIECVESYVSKLFSSNAPLGTVETYTPCVCWYLDFTVEAMALLSTEMGEEAAGLSVVELYFQALSLGSESELQIVRVLVERLGMDVASPATVKLIRNALRLFFQLSEKYSAAATFKDGSDSPVMIISTAPPMSTVFDYKTKGWSSRKVNSYLAECIAGGVGVSALNYIPQYFTGGSVRNVPELKLTIADAVKLIGDVESIRDKTYYALLAAGGARVSETLQVLVSDIDDKQKIVKVVDPKSRKKLYRSMGLSMSEINSLRFKGRANQRLTLIEPFATMFWDALEELYVSPEFPATDKDGYFLTHDFLFCVHRGPTKGTPLCLVDQSPILRTFKANLRRVGVDIGHQHDVRHMHISYLCNDIPTPEGLGLGVQETSRCVGHINIESTEIYNHVDSSKALAAAEMMYIENGYYDSILLGEVK</sequence>